<dbReference type="PROSITE" id="PS50106">
    <property type="entry name" value="PDZ"/>
    <property type="match status" value="1"/>
</dbReference>
<protein>
    <recommendedName>
        <fullName evidence="6">PDZ domain-containing protein</fullName>
    </recommendedName>
</protein>
<dbReference type="Pfam" id="PF00023">
    <property type="entry name" value="Ank"/>
    <property type="match status" value="1"/>
</dbReference>
<evidence type="ECO:0000256" key="4">
    <source>
        <dbReference type="SAM" id="Coils"/>
    </source>
</evidence>
<dbReference type="InterPro" id="IPR036770">
    <property type="entry name" value="Ankyrin_rpt-contain_sf"/>
</dbReference>
<feature type="compositionally biased region" description="Polar residues" evidence="5">
    <location>
        <begin position="605"/>
        <end position="617"/>
    </location>
</feature>
<reference evidence="8" key="1">
    <citation type="journal article" date="2015" name="PLoS Genet.">
        <title>Genome Sequence and Transcriptome Analyses of Chrysochromulina tobin: Metabolic Tools for Enhanced Algal Fitness in the Prominent Order Prymnesiales (Haptophyceae).</title>
        <authorList>
            <person name="Hovde B.T."/>
            <person name="Deodato C.R."/>
            <person name="Hunsperger H.M."/>
            <person name="Ryken S.A."/>
            <person name="Yost W."/>
            <person name="Jha R.K."/>
            <person name="Patterson J."/>
            <person name="Monnat R.J. Jr."/>
            <person name="Barlow S.B."/>
            <person name="Starkenburg S.R."/>
            <person name="Cattolico R.A."/>
        </authorList>
    </citation>
    <scope>NUCLEOTIDE SEQUENCE</scope>
    <source>
        <strain evidence="8">CCMP291</strain>
    </source>
</reference>
<feature type="domain" description="PDZ" evidence="6">
    <location>
        <begin position="622"/>
        <end position="706"/>
    </location>
</feature>
<dbReference type="PROSITE" id="PS50297">
    <property type="entry name" value="ANK_REP_REGION"/>
    <property type="match status" value="2"/>
</dbReference>
<keyword evidence="8" id="KW-1185">Reference proteome</keyword>
<dbReference type="Gene3D" id="1.25.40.20">
    <property type="entry name" value="Ankyrin repeat-containing domain"/>
    <property type="match status" value="2"/>
</dbReference>
<dbReference type="InterPro" id="IPR001478">
    <property type="entry name" value="PDZ"/>
</dbReference>
<dbReference type="PANTHER" id="PTHR24201">
    <property type="entry name" value="ANK_REP_REGION DOMAIN-CONTAINING PROTEIN"/>
    <property type="match status" value="1"/>
</dbReference>
<comment type="caution">
    <text evidence="7">The sequence shown here is derived from an EMBL/GenBank/DDBJ whole genome shotgun (WGS) entry which is preliminary data.</text>
</comment>
<dbReference type="Pfam" id="PF13424">
    <property type="entry name" value="TPR_12"/>
    <property type="match status" value="1"/>
</dbReference>
<feature type="coiled-coil region" evidence="4">
    <location>
        <begin position="399"/>
        <end position="433"/>
    </location>
</feature>
<gene>
    <name evidence="7" type="ORF">Ctob_001127</name>
</gene>
<dbReference type="PROSITE" id="PS50088">
    <property type="entry name" value="ANK_REPEAT"/>
    <property type="match status" value="3"/>
</dbReference>
<dbReference type="SUPFAM" id="SSF48403">
    <property type="entry name" value="Ankyrin repeat"/>
    <property type="match status" value="1"/>
</dbReference>
<evidence type="ECO:0000256" key="3">
    <source>
        <dbReference type="PROSITE-ProRule" id="PRU00023"/>
    </source>
</evidence>
<accession>A0A0M0J6S6</accession>
<dbReference type="Gene3D" id="1.25.40.10">
    <property type="entry name" value="Tetratricopeptide repeat domain"/>
    <property type="match status" value="1"/>
</dbReference>
<dbReference type="InterPro" id="IPR011990">
    <property type="entry name" value="TPR-like_helical_dom_sf"/>
</dbReference>
<keyword evidence="4" id="KW-0175">Coiled coil</keyword>
<dbReference type="SUPFAM" id="SSF50156">
    <property type="entry name" value="PDZ domain-like"/>
    <property type="match status" value="1"/>
</dbReference>
<evidence type="ECO:0000259" key="6">
    <source>
        <dbReference type="PROSITE" id="PS50106"/>
    </source>
</evidence>
<dbReference type="InterPro" id="IPR002110">
    <property type="entry name" value="Ankyrin_rpt"/>
</dbReference>
<feature type="coiled-coil region" evidence="4">
    <location>
        <begin position="293"/>
        <end position="351"/>
    </location>
</feature>
<dbReference type="EMBL" id="JWZX01003305">
    <property type="protein sequence ID" value="KOO22160.1"/>
    <property type="molecule type" value="Genomic_DNA"/>
</dbReference>
<organism evidence="7 8">
    <name type="scientific">Chrysochromulina tobinii</name>
    <dbReference type="NCBI Taxonomy" id="1460289"/>
    <lineage>
        <taxon>Eukaryota</taxon>
        <taxon>Haptista</taxon>
        <taxon>Haptophyta</taxon>
        <taxon>Prymnesiophyceae</taxon>
        <taxon>Prymnesiales</taxon>
        <taxon>Chrysochromulinaceae</taxon>
        <taxon>Chrysochromulina</taxon>
    </lineage>
</organism>
<evidence type="ECO:0000256" key="1">
    <source>
        <dbReference type="ARBA" id="ARBA00022737"/>
    </source>
</evidence>
<keyword evidence="2 3" id="KW-0040">ANK repeat</keyword>
<evidence type="ECO:0000313" key="8">
    <source>
        <dbReference type="Proteomes" id="UP000037460"/>
    </source>
</evidence>
<dbReference type="SUPFAM" id="SSF48452">
    <property type="entry name" value="TPR-like"/>
    <property type="match status" value="1"/>
</dbReference>
<evidence type="ECO:0000256" key="2">
    <source>
        <dbReference type="ARBA" id="ARBA00023043"/>
    </source>
</evidence>
<dbReference type="Gene3D" id="2.30.42.10">
    <property type="match status" value="1"/>
</dbReference>
<dbReference type="OrthoDB" id="194358at2759"/>
<feature type="repeat" description="ANK" evidence="3">
    <location>
        <begin position="106"/>
        <end position="138"/>
    </location>
</feature>
<dbReference type="Proteomes" id="UP000037460">
    <property type="component" value="Unassembled WGS sequence"/>
</dbReference>
<feature type="repeat" description="ANK" evidence="3">
    <location>
        <begin position="7"/>
        <end position="39"/>
    </location>
</feature>
<dbReference type="SMART" id="SM00248">
    <property type="entry name" value="ANK"/>
    <property type="match status" value="5"/>
</dbReference>
<dbReference type="InterPro" id="IPR019734">
    <property type="entry name" value="TPR_rpt"/>
</dbReference>
<keyword evidence="1" id="KW-0677">Repeat</keyword>
<feature type="region of interest" description="Disordered" evidence="5">
    <location>
        <begin position="593"/>
        <end position="617"/>
    </location>
</feature>
<dbReference type="InterPro" id="IPR050776">
    <property type="entry name" value="Ank_Repeat/CDKN_Inhibitor"/>
</dbReference>
<name>A0A0M0J6S6_9EUKA</name>
<dbReference type="AlphaFoldDB" id="A0A0M0J6S6"/>
<evidence type="ECO:0000313" key="7">
    <source>
        <dbReference type="EMBL" id="KOO22160.1"/>
    </source>
</evidence>
<feature type="repeat" description="ANK" evidence="3">
    <location>
        <begin position="40"/>
        <end position="72"/>
    </location>
</feature>
<dbReference type="Pfam" id="PF12796">
    <property type="entry name" value="Ank_2"/>
    <property type="match status" value="1"/>
</dbReference>
<dbReference type="InterPro" id="IPR036034">
    <property type="entry name" value="PDZ_sf"/>
</dbReference>
<dbReference type="SMART" id="SM00028">
    <property type="entry name" value="TPR"/>
    <property type="match status" value="2"/>
</dbReference>
<evidence type="ECO:0000256" key="5">
    <source>
        <dbReference type="SAM" id="MobiDB-lite"/>
    </source>
</evidence>
<proteinExistence type="predicted"/>
<sequence length="888" mass="91049">MATAEVNDETLLLGAAEAGDSERLQLLIGAGASVNTKRADGSTALLLAALGGHTSVLQLLLTHDADVTIAKENGATPVFAAAAVDAVGCIQLLCAKGANPDAPNVHGVTPLQMAAHKDHAASARVLLQLGAAPTATDQAGNAALHKAARAGALEAIGVLLADANERGGATLARALLTQPNGADKTPVEVSLEAGKLPAALELVQAERAVAGVLAADVSRLDVALAAKDAERVRLEASINHALEARKAERTRAAEALAAHAAEASCTLVVLTTALADTEHGAMDEAAALVEGACAEAHEAHAKLEEAHARLEKAQAEAAKIAEAALALKQRRDELELEREQLADELAAARNELGCAAASLAEEAAKLAREQGLAAVGSAEAAMEKAYAAAATSDAANAAAALTAEQMAKLTAELEEASAKAAAGEAAAEEWRQRALAAEAAWQAAAAVAPMRTYGGGGGAYGGSGSAGSMLSETDLAAVAGQVAGEVAGQVAKFGSAVLGPVGKSLVSGAVAGAAATAQTVIQTVEKFEDQISRRDRAADASSGSSLAASPHARADLDLAAQIAARTAELQAYRQSFRKPGASVLDDDEVIRLVAPPPQSPFSGDDASQSPSMPQATQSQKVGIRFFSEEEARARGVTGLPTKGLRARAIVGAIVEMVVAEGPMADLVARGDRIISIDGVLIETPNQAAEVLRQSEGHVRIGVLPPLHAMDLSERHASLVDQGAAAFERGLRARMEANGPAAAPAPSAEPPAGGSFWAMDRGTTSIEGAYEDAYKRGMAAYKAQSYDEAEALFREALQLKQSLDPGDPQLGVVYNNLAATLEKRGLPREAEALYLTAIAICERRLPPNHPRIEHIRKKLAELRTTLCAFPGLAPPPAAPRGAFDDFVSE</sequence>